<proteinExistence type="predicted"/>
<organism evidence="2 3">
    <name type="scientific">Treponema rectale</name>
    <dbReference type="NCBI Taxonomy" id="744512"/>
    <lineage>
        <taxon>Bacteria</taxon>
        <taxon>Pseudomonadati</taxon>
        <taxon>Spirochaetota</taxon>
        <taxon>Spirochaetia</taxon>
        <taxon>Spirochaetales</taxon>
        <taxon>Treponemataceae</taxon>
        <taxon>Treponema</taxon>
    </lineage>
</organism>
<name>A0A7M1XJ02_9SPIR</name>
<dbReference type="EMBL" id="CP031517">
    <property type="protein sequence ID" value="QOS39609.1"/>
    <property type="molecule type" value="Genomic_DNA"/>
</dbReference>
<dbReference type="InterPro" id="IPR036597">
    <property type="entry name" value="Fido-like_dom_sf"/>
</dbReference>
<accession>A0A7M1XJ02</accession>
<dbReference type="KEGG" id="trc:DYE49_03700"/>
<protein>
    <recommendedName>
        <fullName evidence="1">Fido domain-containing protein</fullName>
    </recommendedName>
</protein>
<dbReference type="Proteomes" id="UP000593591">
    <property type="component" value="Chromosome"/>
</dbReference>
<dbReference type="InterPro" id="IPR003812">
    <property type="entry name" value="Fido"/>
</dbReference>
<sequence>MMEYGRHFSDDTYACKEEVQAVYNQSNVDEIWKSILSYRSFYDAETELRDTSSLPYKICLTRKISSFSYNLQTKLNHDLVKFILLPEGLKKEYILQKEIEALLHTAKANNSSVSENTLRKLAQGEIENIPSDLFVLKAYLESYREASKMTSLTLEDIIRINQLCSGEEDSKQEVKYRLQPSDDIINPLKEPTSIEIKGHLEHLLAFLKQEDIPLLLRALSIPYVFMYLRPFEYYNEETSALLAKAFLSMNGLGIIGFTLNLESISYANSKSFFDRLKLVETSLDLTYALERFLAFIIKDEENISSVLKEFTIKKEEMNNDTLSPLEKDSDNQDIDVVDTPSQFALPAFPRKDSYETIEARARQLREVHPQLKKKQAHFYAGHCTIGLHYTIEQFKAEEHTVYETARTSMEDLANRGFYKKEMIGKKFVYTPIPLQDQD</sequence>
<evidence type="ECO:0000259" key="1">
    <source>
        <dbReference type="PROSITE" id="PS51459"/>
    </source>
</evidence>
<dbReference type="PROSITE" id="PS51459">
    <property type="entry name" value="FIDO"/>
    <property type="match status" value="1"/>
</dbReference>
<dbReference type="AlphaFoldDB" id="A0A7M1XJ02"/>
<gene>
    <name evidence="2" type="ORF">DYE49_03700</name>
</gene>
<evidence type="ECO:0000313" key="3">
    <source>
        <dbReference type="Proteomes" id="UP000593591"/>
    </source>
</evidence>
<reference evidence="2 3" key="1">
    <citation type="submission" date="2018-08" db="EMBL/GenBank/DDBJ databases">
        <title>The first complete genome of Treponema rectale (CHPAT), a commensal spirochete of the bovine rectum.</title>
        <authorList>
            <person name="Staton G.J."/>
            <person name="Clegg S.R."/>
            <person name="Carter S.D."/>
            <person name="Radford A.D."/>
            <person name="Darby A."/>
            <person name="Hall N."/>
            <person name="Birtles R.J."/>
            <person name="Evans N.J."/>
        </authorList>
    </citation>
    <scope>NUCLEOTIDE SEQUENCE [LARGE SCALE GENOMIC DNA]</scope>
    <source>
        <strain evidence="2 3">CHPA</strain>
    </source>
</reference>
<evidence type="ECO:0000313" key="2">
    <source>
        <dbReference type="EMBL" id="QOS39609.1"/>
    </source>
</evidence>
<feature type="domain" description="Fido" evidence="1">
    <location>
        <begin position="152"/>
        <end position="298"/>
    </location>
</feature>
<dbReference type="Gene3D" id="1.10.3290.10">
    <property type="entry name" value="Fido-like domain"/>
    <property type="match status" value="1"/>
</dbReference>